<feature type="domain" description="C-type lectin" evidence="2">
    <location>
        <begin position="291"/>
        <end position="422"/>
    </location>
</feature>
<keyword evidence="1" id="KW-0732">Signal</keyword>
<dbReference type="InterPro" id="IPR050111">
    <property type="entry name" value="C-type_lectin/snaclec_domain"/>
</dbReference>
<evidence type="ECO:0000259" key="2">
    <source>
        <dbReference type="PROSITE" id="PS50041"/>
    </source>
</evidence>
<comment type="caution">
    <text evidence="3">The sequence shown here is derived from an EMBL/GenBank/DDBJ whole genome shotgun (WGS) entry which is preliminary data.</text>
</comment>
<evidence type="ECO:0000313" key="3">
    <source>
        <dbReference type="EMBL" id="CAL4183319.1"/>
    </source>
</evidence>
<dbReference type="EMBL" id="CAXKWB010060689">
    <property type="protein sequence ID" value="CAL4183319.1"/>
    <property type="molecule type" value="Genomic_DNA"/>
</dbReference>
<sequence>MAVIILSLLLAVGIWADHIPLKHLHDNRKFVREKQLSLKTNQGDIEIENESAILVQPDQLSVVFFQDDSGNDNETDSFDWDVQLLLKDTQYEGEIRKKKTSVAEVKPHQESNGINIENDSVLLAGQLPVKTHGILIDDVYNKVHSGCQPPFQKIGNLCYFFSDKLLDFSGAKEYCESLSHEHISDITLAMLDYEEKEDLAILAAVAAKNTTFWFGGKTEDSIEWKWLDDRNINLQANFWHLTEPHEPKNKCTVAQVINYNIRRSYLFDYECGEAVNFICQTNICPKKFRLIGHHCYLLSAELGITPIPWQTARYYCQSLSVPMGYHADLAVLGLPDQDGYNLMNNLVTGYPHSFTWLGAFPENVCEFKWVDGRAFPKSPFYWHYTSPDCGCDNRVKLYHYAPTNRTYLIDFPGSDSHPFICQMFKDD</sequence>
<dbReference type="Proteomes" id="UP001497623">
    <property type="component" value="Unassembled WGS sequence"/>
</dbReference>
<dbReference type="PANTHER" id="PTHR22803">
    <property type="entry name" value="MANNOSE, PHOSPHOLIPASE, LECTIN RECEPTOR RELATED"/>
    <property type="match status" value="1"/>
</dbReference>
<dbReference type="AlphaFoldDB" id="A0AAV2SEE2"/>
<dbReference type="InterPro" id="IPR016186">
    <property type="entry name" value="C-type_lectin-like/link_sf"/>
</dbReference>
<keyword evidence="4" id="KW-1185">Reference proteome</keyword>
<dbReference type="PROSITE" id="PS50041">
    <property type="entry name" value="C_TYPE_LECTIN_2"/>
    <property type="match status" value="2"/>
</dbReference>
<reference evidence="3 4" key="1">
    <citation type="submission" date="2024-05" db="EMBL/GenBank/DDBJ databases">
        <authorList>
            <person name="Wallberg A."/>
        </authorList>
    </citation>
    <scope>NUCLEOTIDE SEQUENCE [LARGE SCALE GENOMIC DNA]</scope>
</reference>
<name>A0AAV2SEE2_MEGNR</name>
<dbReference type="Gene3D" id="3.10.100.10">
    <property type="entry name" value="Mannose-Binding Protein A, subunit A"/>
    <property type="match status" value="2"/>
</dbReference>
<proteinExistence type="predicted"/>
<accession>A0AAV2SEE2</accession>
<dbReference type="InterPro" id="IPR001304">
    <property type="entry name" value="C-type_lectin-like"/>
</dbReference>
<gene>
    <name evidence="3" type="ORF">MNOR_LOCUS35678</name>
</gene>
<feature type="signal peptide" evidence="1">
    <location>
        <begin position="1"/>
        <end position="16"/>
    </location>
</feature>
<organism evidence="3 4">
    <name type="scientific">Meganyctiphanes norvegica</name>
    <name type="common">Northern krill</name>
    <name type="synonym">Thysanopoda norvegica</name>
    <dbReference type="NCBI Taxonomy" id="48144"/>
    <lineage>
        <taxon>Eukaryota</taxon>
        <taxon>Metazoa</taxon>
        <taxon>Ecdysozoa</taxon>
        <taxon>Arthropoda</taxon>
        <taxon>Crustacea</taxon>
        <taxon>Multicrustacea</taxon>
        <taxon>Malacostraca</taxon>
        <taxon>Eumalacostraca</taxon>
        <taxon>Eucarida</taxon>
        <taxon>Euphausiacea</taxon>
        <taxon>Euphausiidae</taxon>
        <taxon>Meganyctiphanes</taxon>
    </lineage>
</organism>
<evidence type="ECO:0000313" key="4">
    <source>
        <dbReference type="Proteomes" id="UP001497623"/>
    </source>
</evidence>
<protein>
    <recommendedName>
        <fullName evidence="2">C-type lectin domain-containing protein</fullName>
    </recommendedName>
</protein>
<feature type="chain" id="PRO_5043797181" description="C-type lectin domain-containing protein" evidence="1">
    <location>
        <begin position="17"/>
        <end position="427"/>
    </location>
</feature>
<dbReference type="SUPFAM" id="SSF56436">
    <property type="entry name" value="C-type lectin-like"/>
    <property type="match status" value="2"/>
</dbReference>
<feature type="domain" description="C-type lectin" evidence="2">
    <location>
        <begin position="154"/>
        <end position="280"/>
    </location>
</feature>
<dbReference type="CDD" id="cd00037">
    <property type="entry name" value="CLECT"/>
    <property type="match status" value="2"/>
</dbReference>
<evidence type="ECO:0000256" key="1">
    <source>
        <dbReference type="SAM" id="SignalP"/>
    </source>
</evidence>
<dbReference type="Pfam" id="PF00059">
    <property type="entry name" value="Lectin_C"/>
    <property type="match status" value="1"/>
</dbReference>
<dbReference type="InterPro" id="IPR016187">
    <property type="entry name" value="CTDL_fold"/>
</dbReference>
<dbReference type="SMART" id="SM00034">
    <property type="entry name" value="CLECT"/>
    <property type="match status" value="2"/>
</dbReference>